<evidence type="ECO:0000313" key="2">
    <source>
        <dbReference type="EMBL" id="GAA5045580.1"/>
    </source>
</evidence>
<dbReference type="EMBL" id="BAABJM010000001">
    <property type="protein sequence ID" value="GAA5045580.1"/>
    <property type="molecule type" value="Genomic_DNA"/>
</dbReference>
<gene>
    <name evidence="2" type="ORF">GCM10023318_10130</name>
</gene>
<protein>
    <recommendedName>
        <fullName evidence="4">Dynamin family protein</fullName>
    </recommendedName>
</protein>
<dbReference type="Proteomes" id="UP001500603">
    <property type="component" value="Unassembled WGS sequence"/>
</dbReference>
<feature type="compositionally biased region" description="Pro residues" evidence="1">
    <location>
        <begin position="1"/>
        <end position="10"/>
    </location>
</feature>
<dbReference type="RefSeq" id="WP_345493839.1">
    <property type="nucleotide sequence ID" value="NZ_BAABJM010000001.1"/>
</dbReference>
<organism evidence="2 3">
    <name type="scientific">Nocardia callitridis</name>
    <dbReference type="NCBI Taxonomy" id="648753"/>
    <lineage>
        <taxon>Bacteria</taxon>
        <taxon>Bacillati</taxon>
        <taxon>Actinomycetota</taxon>
        <taxon>Actinomycetes</taxon>
        <taxon>Mycobacteriales</taxon>
        <taxon>Nocardiaceae</taxon>
        <taxon>Nocardia</taxon>
    </lineage>
</organism>
<accession>A0ABP9JYQ5</accession>
<reference evidence="3" key="1">
    <citation type="journal article" date="2019" name="Int. J. Syst. Evol. Microbiol.">
        <title>The Global Catalogue of Microorganisms (GCM) 10K type strain sequencing project: providing services to taxonomists for standard genome sequencing and annotation.</title>
        <authorList>
            <consortium name="The Broad Institute Genomics Platform"/>
            <consortium name="The Broad Institute Genome Sequencing Center for Infectious Disease"/>
            <person name="Wu L."/>
            <person name="Ma J."/>
        </authorList>
    </citation>
    <scope>NUCLEOTIDE SEQUENCE [LARGE SCALE GENOMIC DNA]</scope>
    <source>
        <strain evidence="3">JCM 18298</strain>
    </source>
</reference>
<evidence type="ECO:0000256" key="1">
    <source>
        <dbReference type="SAM" id="MobiDB-lite"/>
    </source>
</evidence>
<evidence type="ECO:0008006" key="4">
    <source>
        <dbReference type="Google" id="ProtNLM"/>
    </source>
</evidence>
<keyword evidence="3" id="KW-1185">Reference proteome</keyword>
<proteinExistence type="predicted"/>
<sequence length="579" mass="60849">MPDSDQPPDPGQRAVSDRPLTLPADPVVGDVASAQGAGLDRAQGAGLDRAQGAGPDRAQGAGLDYTKPPAEVEAVIERWNPQGMALLRAVRSAGAGGAVTVVGPADANTTLLRTELARFEPRIELSDAVADPTALASVDGAAAPAPSAFSVALILLDAGTTVGADTLRLITALRADGIRILLAMNGIHAYQDWRTVRTRDLESFATQGMADLDIIPVSARLAAAARTAGDSGLLDRSGLGALHAQLAVAAAGTGGGRVAPVTVRVLADTRQRVVEQVTALRSGVEVARLREERATLLAGRDGGRSTAMSTLRGQLHLARVDLITEVGGRVRALHTATRSDLDRLRKSELRDYPHRLQQAVTELTGVLDTAMDQRLAELAARLDESAAQSRGGGEPGAISAHTVLVRRRDPAPRVGPEPEPRHRGVEDHLMIALGASAGVGLGRLLVAPFSLLPALDFASVPVTLLLGGGAAAWVVRARGQLADRAHVRQWVSDALVNVKAQFEQRVATALVETETALADLVVKASTTRIVDADRRVAELETRLRRFVAEQPAQLAACERDIATVDRWNSLVEMGNRSGT</sequence>
<name>A0ABP9JYQ5_9NOCA</name>
<comment type="caution">
    <text evidence="2">The sequence shown here is derived from an EMBL/GenBank/DDBJ whole genome shotgun (WGS) entry which is preliminary data.</text>
</comment>
<feature type="region of interest" description="Disordered" evidence="1">
    <location>
        <begin position="1"/>
        <end position="65"/>
    </location>
</feature>
<evidence type="ECO:0000313" key="3">
    <source>
        <dbReference type="Proteomes" id="UP001500603"/>
    </source>
</evidence>